<dbReference type="EMBL" id="BMIG01000002">
    <property type="protein sequence ID" value="GGA90390.1"/>
    <property type="molecule type" value="Genomic_DNA"/>
</dbReference>
<evidence type="ECO:0000256" key="3">
    <source>
        <dbReference type="ARBA" id="ARBA00022448"/>
    </source>
</evidence>
<dbReference type="AlphaFoldDB" id="A0A916SBU6"/>
<keyword evidence="7" id="KW-0653">Protein transport</keyword>
<comment type="subcellular location">
    <subcellularLocation>
        <location evidence="1 10">Cell inner membrane</location>
    </subcellularLocation>
</comment>
<comment type="similarity">
    <text evidence="2 10">Belongs to the GSP K family.</text>
</comment>
<dbReference type="InterPro" id="IPR049031">
    <property type="entry name" value="T2SSK_SAM-like_1st"/>
</dbReference>
<evidence type="ECO:0000259" key="11">
    <source>
        <dbReference type="Pfam" id="PF03934"/>
    </source>
</evidence>
<feature type="domain" description="T2SS protein K first SAM-like" evidence="12">
    <location>
        <begin position="108"/>
        <end position="207"/>
    </location>
</feature>
<sequence>MALLSAMLTVTLVATFAAAALWQQWRGVEVESAERARVQSSWLLTGALDWARLILREDARSGGVDHLAEPWAVPLNDARLSSFLSADKNADDRGQDAFLSGQMTDLQSRLNVANLIDGHAVSESGMACFSRLFATLGLPPAELAMLAGQLLQATRNGHSAIHPGSAQAATDGMPAPLMPERVSELLWLGLTPMSLNALSPYITLLPTRTPVNLNTASAEVIHAITPGLEMADAQKLVGARQRAHFRALNDATQVSAGRPGQFNESLHTVSSRFFEVRGSLRLDQTTLEERSLLQRDGLTVRTLWRHRGVIPDSTGGVP</sequence>
<evidence type="ECO:0000256" key="4">
    <source>
        <dbReference type="ARBA" id="ARBA00022475"/>
    </source>
</evidence>
<evidence type="ECO:0000313" key="13">
    <source>
        <dbReference type="EMBL" id="GGA90390.1"/>
    </source>
</evidence>
<dbReference type="GO" id="GO:0005886">
    <property type="term" value="C:plasma membrane"/>
    <property type="evidence" value="ECO:0007669"/>
    <property type="project" value="UniProtKB-SubCell"/>
</dbReference>
<dbReference type="SUPFAM" id="SSF54523">
    <property type="entry name" value="Pili subunits"/>
    <property type="match status" value="1"/>
</dbReference>
<feature type="domain" description="T2SS protein K second SAM-like" evidence="11">
    <location>
        <begin position="211"/>
        <end position="268"/>
    </location>
</feature>
<dbReference type="PANTHER" id="PTHR38831">
    <property type="entry name" value="TYPE II SECRETION SYSTEM PROTEIN K"/>
    <property type="match status" value="1"/>
</dbReference>
<dbReference type="PIRSF" id="PIRSF002786">
    <property type="entry name" value="XcpX"/>
    <property type="match status" value="1"/>
</dbReference>
<dbReference type="Gene3D" id="1.10.40.60">
    <property type="entry name" value="EpsJ-like"/>
    <property type="match status" value="2"/>
</dbReference>
<keyword evidence="9 10" id="KW-0472">Membrane</keyword>
<keyword evidence="4 10" id="KW-1003">Cell membrane</keyword>
<dbReference type="InterPro" id="IPR005628">
    <property type="entry name" value="GspK"/>
</dbReference>
<dbReference type="InterPro" id="IPR038072">
    <property type="entry name" value="GspK_central_sf"/>
</dbReference>
<dbReference type="SUPFAM" id="SSF158544">
    <property type="entry name" value="GspK insert domain-like"/>
    <property type="match status" value="1"/>
</dbReference>
<keyword evidence="8" id="KW-1133">Transmembrane helix</keyword>
<dbReference type="Pfam" id="PF03934">
    <property type="entry name" value="T2SSK"/>
    <property type="match status" value="1"/>
</dbReference>
<evidence type="ECO:0000256" key="10">
    <source>
        <dbReference type="PIRNR" id="PIRNR002786"/>
    </source>
</evidence>
<keyword evidence="3 10" id="KW-0813">Transport</keyword>
<keyword evidence="6" id="KW-0812">Transmembrane</keyword>
<dbReference type="InterPro" id="IPR049179">
    <property type="entry name" value="T2SSK_SAM-like_2nd"/>
</dbReference>
<accession>A0A916SBU6</accession>
<evidence type="ECO:0000256" key="2">
    <source>
        <dbReference type="ARBA" id="ARBA00007246"/>
    </source>
</evidence>
<evidence type="ECO:0000313" key="14">
    <source>
        <dbReference type="Proteomes" id="UP000620596"/>
    </source>
</evidence>
<gene>
    <name evidence="13" type="primary">gspK</name>
    <name evidence="13" type="ORF">GCM10011496_09120</name>
</gene>
<dbReference type="InterPro" id="IPR045584">
    <property type="entry name" value="Pilin-like"/>
</dbReference>
<dbReference type="Pfam" id="PF21687">
    <property type="entry name" value="T2SSK_1st"/>
    <property type="match status" value="1"/>
</dbReference>
<dbReference type="PANTHER" id="PTHR38831:SF1">
    <property type="entry name" value="TYPE II SECRETION SYSTEM PROTEIN K-RELATED"/>
    <property type="match status" value="1"/>
</dbReference>
<evidence type="ECO:0000256" key="9">
    <source>
        <dbReference type="ARBA" id="ARBA00023136"/>
    </source>
</evidence>
<dbReference type="Proteomes" id="UP000620596">
    <property type="component" value="Unassembled WGS sequence"/>
</dbReference>
<keyword evidence="5 10" id="KW-0997">Cell inner membrane</keyword>
<proteinExistence type="inferred from homology"/>
<evidence type="ECO:0000256" key="7">
    <source>
        <dbReference type="ARBA" id="ARBA00022927"/>
    </source>
</evidence>
<dbReference type="Gene3D" id="3.30.1300.30">
    <property type="entry name" value="GSPII I/J protein-like"/>
    <property type="match status" value="1"/>
</dbReference>
<reference evidence="13" key="1">
    <citation type="journal article" date="2014" name="Int. J. Syst. Evol. Microbiol.">
        <title>Complete genome sequence of Corynebacterium casei LMG S-19264T (=DSM 44701T), isolated from a smear-ripened cheese.</title>
        <authorList>
            <consortium name="US DOE Joint Genome Institute (JGI-PGF)"/>
            <person name="Walter F."/>
            <person name="Albersmeier A."/>
            <person name="Kalinowski J."/>
            <person name="Ruckert C."/>
        </authorList>
    </citation>
    <scope>NUCLEOTIDE SEQUENCE</scope>
    <source>
        <strain evidence="13">CGMCC 1.15322</strain>
    </source>
</reference>
<name>A0A916SBU6_9BURK</name>
<evidence type="ECO:0000256" key="8">
    <source>
        <dbReference type="ARBA" id="ARBA00022989"/>
    </source>
</evidence>
<organism evidence="13 14">
    <name type="scientific">Polaromonas eurypsychrophila</name>
    <dbReference type="NCBI Taxonomy" id="1614635"/>
    <lineage>
        <taxon>Bacteria</taxon>
        <taxon>Pseudomonadati</taxon>
        <taxon>Pseudomonadota</taxon>
        <taxon>Betaproteobacteria</taxon>
        <taxon>Burkholderiales</taxon>
        <taxon>Comamonadaceae</taxon>
        <taxon>Polaromonas</taxon>
    </lineage>
</organism>
<evidence type="ECO:0000256" key="6">
    <source>
        <dbReference type="ARBA" id="ARBA00022692"/>
    </source>
</evidence>
<reference evidence="13" key="2">
    <citation type="submission" date="2020-09" db="EMBL/GenBank/DDBJ databases">
        <authorList>
            <person name="Sun Q."/>
            <person name="Zhou Y."/>
        </authorList>
    </citation>
    <scope>NUCLEOTIDE SEQUENCE</scope>
    <source>
        <strain evidence="13">CGMCC 1.15322</strain>
    </source>
</reference>
<dbReference type="NCBIfam" id="NF037980">
    <property type="entry name" value="T2SS_GspK"/>
    <property type="match status" value="1"/>
</dbReference>
<dbReference type="GO" id="GO:0009306">
    <property type="term" value="P:protein secretion"/>
    <property type="evidence" value="ECO:0007669"/>
    <property type="project" value="InterPro"/>
</dbReference>
<keyword evidence="14" id="KW-1185">Reference proteome</keyword>
<evidence type="ECO:0000259" key="12">
    <source>
        <dbReference type="Pfam" id="PF21687"/>
    </source>
</evidence>
<evidence type="ECO:0000256" key="5">
    <source>
        <dbReference type="ARBA" id="ARBA00022519"/>
    </source>
</evidence>
<protein>
    <recommendedName>
        <fullName evidence="10">Type II secretion system protein K</fullName>
    </recommendedName>
</protein>
<evidence type="ECO:0000256" key="1">
    <source>
        <dbReference type="ARBA" id="ARBA00004533"/>
    </source>
</evidence>
<comment type="caution">
    <text evidence="13">The sequence shown here is derived from an EMBL/GenBank/DDBJ whole genome shotgun (WGS) entry which is preliminary data.</text>
</comment>